<dbReference type="EnsemblPlants" id="OMERI03G36260.2">
    <property type="protein sequence ID" value="OMERI03G36260.2"/>
    <property type="gene ID" value="OMERI03G36260"/>
</dbReference>
<evidence type="ECO:0000256" key="1">
    <source>
        <dbReference type="SAM" id="MobiDB-lite"/>
    </source>
</evidence>
<feature type="compositionally biased region" description="Polar residues" evidence="1">
    <location>
        <begin position="1"/>
        <end position="14"/>
    </location>
</feature>
<feature type="region of interest" description="Disordered" evidence="1">
    <location>
        <begin position="280"/>
        <end position="306"/>
    </location>
</feature>
<dbReference type="Proteomes" id="UP000008021">
    <property type="component" value="Chromosome 3"/>
</dbReference>
<proteinExistence type="predicted"/>
<reference evidence="3" key="2">
    <citation type="submission" date="2018-05" db="EMBL/GenBank/DDBJ databases">
        <title>OmerRS3 (Oryza meridionalis Reference Sequence Version 3).</title>
        <authorList>
            <person name="Zhang J."/>
            <person name="Kudrna D."/>
            <person name="Lee S."/>
            <person name="Talag J."/>
            <person name="Welchert J."/>
            <person name="Wing R.A."/>
        </authorList>
    </citation>
    <scope>NUCLEOTIDE SEQUENCE [LARGE SCALE GENOMIC DNA]</scope>
    <source>
        <strain evidence="3">cv. OR44</strain>
    </source>
</reference>
<feature type="region of interest" description="Disordered" evidence="1">
    <location>
        <begin position="1"/>
        <end position="24"/>
    </location>
</feature>
<accession>A0A0E0D8Z9</accession>
<name>A0A0E0D8Z9_9ORYZ</name>
<dbReference type="PANTHER" id="PTHR46836:SF6">
    <property type="entry name" value="EXPRESSED PROTEIN"/>
    <property type="match status" value="1"/>
</dbReference>
<dbReference type="InterPro" id="IPR032795">
    <property type="entry name" value="DUF3741-assoc"/>
</dbReference>
<reference evidence="3" key="1">
    <citation type="submission" date="2015-04" db="UniProtKB">
        <authorList>
            <consortium name="EnsemblPlants"/>
        </authorList>
    </citation>
    <scope>IDENTIFICATION</scope>
</reference>
<dbReference type="PANTHER" id="PTHR46836">
    <property type="entry name" value="AFADIN"/>
    <property type="match status" value="1"/>
</dbReference>
<sequence>MNTGTANNTHSLLPSSPPDSTRIFPSPRRLAILTRPPPPAPISLRRAAAASSSAAALSTLISKMEQISLEHRYKECRPRRNNSCPTKTLVGKDQLKELEHRRPSPSVIAKLMGLDVLPPAYVAHNRHQEFKDVFEVSEEPQEAVTKERSHNFPKGLPSLKRSALKLRKLMPSKSPYGDETFDNNVVNQDGFDRLNLLEINNPLFEKHPYDVNCSPNYRYEKDSTSSTFRKYPVGLGNSSLKEIVVLELGLGEVQHSGNAFSTPEPSDVNKNFRRKMKQAEFSATNRGSQNLLGTKDINNKRRKTLD</sequence>
<protein>
    <recommendedName>
        <fullName evidence="2">DUF3741 domain-containing protein</fullName>
    </recommendedName>
</protein>
<feature type="compositionally biased region" description="Polar residues" evidence="1">
    <location>
        <begin position="281"/>
        <end position="292"/>
    </location>
</feature>
<keyword evidence="4" id="KW-1185">Reference proteome</keyword>
<dbReference type="HOGENOM" id="CLU_910243_0_0_1"/>
<evidence type="ECO:0000313" key="3">
    <source>
        <dbReference type="EnsemblPlants" id="OMERI03G36260.2"/>
    </source>
</evidence>
<feature type="domain" description="DUF3741" evidence="2">
    <location>
        <begin position="104"/>
        <end position="122"/>
    </location>
</feature>
<evidence type="ECO:0000313" key="4">
    <source>
        <dbReference type="Proteomes" id="UP000008021"/>
    </source>
</evidence>
<dbReference type="Pfam" id="PF14383">
    <property type="entry name" value="VARLMGL"/>
    <property type="match status" value="1"/>
</dbReference>
<dbReference type="Gramene" id="OMERI03G36260.2">
    <property type="protein sequence ID" value="OMERI03G36260.2"/>
    <property type="gene ID" value="OMERI03G36260"/>
</dbReference>
<evidence type="ECO:0000259" key="2">
    <source>
        <dbReference type="Pfam" id="PF14383"/>
    </source>
</evidence>
<dbReference type="AlphaFoldDB" id="A0A0E0D8Z9"/>
<organism evidence="3">
    <name type="scientific">Oryza meridionalis</name>
    <dbReference type="NCBI Taxonomy" id="40149"/>
    <lineage>
        <taxon>Eukaryota</taxon>
        <taxon>Viridiplantae</taxon>
        <taxon>Streptophyta</taxon>
        <taxon>Embryophyta</taxon>
        <taxon>Tracheophyta</taxon>
        <taxon>Spermatophyta</taxon>
        <taxon>Magnoliopsida</taxon>
        <taxon>Liliopsida</taxon>
        <taxon>Poales</taxon>
        <taxon>Poaceae</taxon>
        <taxon>BOP clade</taxon>
        <taxon>Oryzoideae</taxon>
        <taxon>Oryzeae</taxon>
        <taxon>Oryzinae</taxon>
        <taxon>Oryza</taxon>
    </lineage>
</organism>